<keyword evidence="2" id="KW-0663">Pyridoxal phosphate</keyword>
<dbReference type="CDD" id="cd00609">
    <property type="entry name" value="AAT_like"/>
    <property type="match status" value="1"/>
</dbReference>
<protein>
    <submittedName>
        <fullName evidence="7">Transcriptional regulator, GntR family</fullName>
    </submittedName>
</protein>
<dbReference type="PRINTS" id="PR00035">
    <property type="entry name" value="HTHGNTR"/>
</dbReference>
<dbReference type="GO" id="GO:0003700">
    <property type="term" value="F:DNA-binding transcription factor activity"/>
    <property type="evidence" value="ECO:0007669"/>
    <property type="project" value="InterPro"/>
</dbReference>
<dbReference type="InterPro" id="IPR000524">
    <property type="entry name" value="Tscrpt_reg_HTH_GntR"/>
</dbReference>
<dbReference type="PANTHER" id="PTHR46577">
    <property type="entry name" value="HTH-TYPE TRANSCRIPTIONAL REGULATORY PROTEIN GABR"/>
    <property type="match status" value="1"/>
</dbReference>
<dbReference type="InterPro" id="IPR015424">
    <property type="entry name" value="PyrdxlP-dep_Trfase"/>
</dbReference>
<evidence type="ECO:0000256" key="2">
    <source>
        <dbReference type="ARBA" id="ARBA00022898"/>
    </source>
</evidence>
<comment type="similarity">
    <text evidence="1">In the C-terminal section; belongs to the class-I pyridoxal-phosphate-dependent aminotransferase family.</text>
</comment>
<keyword evidence="5" id="KW-0804">Transcription</keyword>
<dbReference type="SUPFAM" id="SSF53383">
    <property type="entry name" value="PLP-dependent transferases"/>
    <property type="match status" value="1"/>
</dbReference>
<dbReference type="SUPFAM" id="SSF46785">
    <property type="entry name" value="Winged helix' DNA-binding domain"/>
    <property type="match status" value="1"/>
</dbReference>
<dbReference type="InterPro" id="IPR051446">
    <property type="entry name" value="HTH_trans_reg/aminotransferase"/>
</dbReference>
<dbReference type="AlphaFoldDB" id="A0A1G9L0F1"/>
<dbReference type="CDD" id="cd07377">
    <property type="entry name" value="WHTH_GntR"/>
    <property type="match status" value="1"/>
</dbReference>
<evidence type="ECO:0000256" key="5">
    <source>
        <dbReference type="ARBA" id="ARBA00023163"/>
    </source>
</evidence>
<dbReference type="EMBL" id="FNGI01000004">
    <property type="protein sequence ID" value="SDL55432.1"/>
    <property type="molecule type" value="Genomic_DNA"/>
</dbReference>
<keyword evidence="3" id="KW-0805">Transcription regulation</keyword>
<dbReference type="InterPro" id="IPR036390">
    <property type="entry name" value="WH_DNA-bd_sf"/>
</dbReference>
<dbReference type="RefSeq" id="WP_089727996.1">
    <property type="nucleotide sequence ID" value="NZ_FNGI01000004.1"/>
</dbReference>
<dbReference type="OrthoDB" id="9808770at2"/>
<evidence type="ECO:0000313" key="8">
    <source>
        <dbReference type="Proteomes" id="UP000198654"/>
    </source>
</evidence>
<evidence type="ECO:0000259" key="6">
    <source>
        <dbReference type="PROSITE" id="PS50949"/>
    </source>
</evidence>
<evidence type="ECO:0000313" key="7">
    <source>
        <dbReference type="EMBL" id="SDL55432.1"/>
    </source>
</evidence>
<dbReference type="Proteomes" id="UP000198654">
    <property type="component" value="Unassembled WGS sequence"/>
</dbReference>
<evidence type="ECO:0000256" key="3">
    <source>
        <dbReference type="ARBA" id="ARBA00023015"/>
    </source>
</evidence>
<organism evidence="7 8">
    <name type="scientific">Modicisalibacter muralis</name>
    <dbReference type="NCBI Taxonomy" id="119000"/>
    <lineage>
        <taxon>Bacteria</taxon>
        <taxon>Pseudomonadati</taxon>
        <taxon>Pseudomonadota</taxon>
        <taxon>Gammaproteobacteria</taxon>
        <taxon>Oceanospirillales</taxon>
        <taxon>Halomonadaceae</taxon>
        <taxon>Modicisalibacter</taxon>
    </lineage>
</organism>
<keyword evidence="8" id="KW-1185">Reference proteome</keyword>
<evidence type="ECO:0000256" key="4">
    <source>
        <dbReference type="ARBA" id="ARBA00023125"/>
    </source>
</evidence>
<dbReference type="GO" id="GO:0003677">
    <property type="term" value="F:DNA binding"/>
    <property type="evidence" value="ECO:0007669"/>
    <property type="project" value="UniProtKB-KW"/>
</dbReference>
<dbReference type="Gene3D" id="3.40.640.10">
    <property type="entry name" value="Type I PLP-dependent aspartate aminotransferase-like (Major domain)"/>
    <property type="match status" value="1"/>
</dbReference>
<keyword evidence="4" id="KW-0238">DNA-binding</keyword>
<dbReference type="PROSITE" id="PS50949">
    <property type="entry name" value="HTH_GNTR"/>
    <property type="match status" value="1"/>
</dbReference>
<dbReference type="Gene3D" id="1.10.10.10">
    <property type="entry name" value="Winged helix-like DNA-binding domain superfamily/Winged helix DNA-binding domain"/>
    <property type="match status" value="1"/>
</dbReference>
<dbReference type="Pfam" id="PF00155">
    <property type="entry name" value="Aminotran_1_2"/>
    <property type="match status" value="1"/>
</dbReference>
<evidence type="ECO:0000256" key="1">
    <source>
        <dbReference type="ARBA" id="ARBA00005384"/>
    </source>
</evidence>
<accession>A0A1G9L0F1</accession>
<name>A0A1G9L0F1_9GAMM</name>
<dbReference type="STRING" id="119000.SAMN05661010_01975"/>
<dbReference type="PANTHER" id="PTHR46577:SF1">
    <property type="entry name" value="HTH-TYPE TRANSCRIPTIONAL REGULATORY PROTEIN GABR"/>
    <property type="match status" value="1"/>
</dbReference>
<dbReference type="Pfam" id="PF00392">
    <property type="entry name" value="GntR"/>
    <property type="match status" value="1"/>
</dbReference>
<reference evidence="7 8" key="1">
    <citation type="submission" date="2016-10" db="EMBL/GenBank/DDBJ databases">
        <authorList>
            <person name="de Groot N.N."/>
        </authorList>
    </citation>
    <scope>NUCLEOTIDE SEQUENCE [LARGE SCALE GENOMIC DNA]</scope>
    <source>
        <strain evidence="7 8">DSM 14789</strain>
    </source>
</reference>
<dbReference type="InterPro" id="IPR015421">
    <property type="entry name" value="PyrdxlP-dep_Trfase_major"/>
</dbReference>
<sequence>MRNLKEPLVDQHPQPDWIGEALAIELATPAAGTLQRRLYAALRRWVQQGRLPGGSRLPSSRWLARQLGLGRNTVLGAIDRLVAEGFLETRHGAGTFVAELAHLASLSETLPTQPAVLSSRGERTLASCRLPDSASGAFAPGVPALELFPRVAWRRLIQRHLREAPMEWLDYQAQGGVEELREAICHYVRLSRSVDCSPRQVLVVNGAQQAFESIARLLADSGDRAWMEEPGYVGAQAALAAAELDVAPVPVDAQGLDPSRAPRDRAPRLIYVTPSHQYPCGVTLSLERRLELLALAERHAAWIIEDDYDSEFRYRAQPIASLQGLADSQRVLYVGTFSKSLYPGLRLGYLILPNSLVEPFRRVQARLYREGHYPIQAALAEFIATGHFARHVKRMREVYRRRQALLRETLAPAVARGLALSPGESGMHLLARLPPGIDEQALMKKGAQHGMTLRPLSRHYLGEPATAGLVLGYAGATDDEIRRAGALLRGWLLPLFDA</sequence>
<dbReference type="InterPro" id="IPR036388">
    <property type="entry name" value="WH-like_DNA-bd_sf"/>
</dbReference>
<dbReference type="SMART" id="SM00345">
    <property type="entry name" value="HTH_GNTR"/>
    <property type="match status" value="1"/>
</dbReference>
<gene>
    <name evidence="7" type="ORF">SAMN05661010_01975</name>
</gene>
<proteinExistence type="inferred from homology"/>
<dbReference type="GO" id="GO:0030170">
    <property type="term" value="F:pyridoxal phosphate binding"/>
    <property type="evidence" value="ECO:0007669"/>
    <property type="project" value="InterPro"/>
</dbReference>
<feature type="domain" description="HTH gntR-type" evidence="6">
    <location>
        <begin position="32"/>
        <end position="100"/>
    </location>
</feature>
<dbReference type="InterPro" id="IPR004839">
    <property type="entry name" value="Aminotransferase_I/II_large"/>
</dbReference>